<dbReference type="FunFam" id="3.10.20.30:FF:000002">
    <property type="entry name" value="GTP pyrophosphokinase (RelA/SpoT)"/>
    <property type="match status" value="1"/>
</dbReference>
<dbReference type="Pfam" id="PF04607">
    <property type="entry name" value="RelA_SpoT"/>
    <property type="match status" value="1"/>
</dbReference>
<evidence type="ECO:0000259" key="2">
    <source>
        <dbReference type="PROSITE" id="PS51880"/>
    </source>
</evidence>
<comment type="caution">
    <text evidence="3">The sequence shown here is derived from an EMBL/GenBank/DDBJ whole genome shotgun (WGS) entry which is preliminary data.</text>
</comment>
<dbReference type="GO" id="GO:0015969">
    <property type="term" value="P:guanosine tetraphosphate metabolic process"/>
    <property type="evidence" value="ECO:0007669"/>
    <property type="project" value="InterPro"/>
</dbReference>
<dbReference type="Pfam" id="PF02824">
    <property type="entry name" value="TGS"/>
    <property type="match status" value="1"/>
</dbReference>
<dbReference type="Gene3D" id="3.30.70.260">
    <property type="match status" value="1"/>
</dbReference>
<dbReference type="InterPro" id="IPR002912">
    <property type="entry name" value="ACT_dom"/>
</dbReference>
<dbReference type="eggNOG" id="COG0317">
    <property type="taxonomic scope" value="Bacteria"/>
</dbReference>
<reference evidence="3 4" key="1">
    <citation type="submission" date="2011-12" db="EMBL/GenBank/DDBJ databases">
        <title>The Genome Sequence of Prevotella micans F0438.</title>
        <authorList>
            <consortium name="The Broad Institute Genome Sequencing Platform"/>
            <person name="Earl A."/>
            <person name="Ward D."/>
            <person name="Feldgarden M."/>
            <person name="Gevers D."/>
            <person name="Izard J."/>
            <person name="Baranova O.V."/>
            <person name="Blanton J.M."/>
            <person name="Wade W.G."/>
            <person name="Dewhirst F.E."/>
            <person name="Young S.K."/>
            <person name="Zeng Q."/>
            <person name="Gargeya S."/>
            <person name="Fitzgerald M."/>
            <person name="Haas B."/>
            <person name="Abouelleil A."/>
            <person name="Alvarado L."/>
            <person name="Arachchi H.M."/>
            <person name="Berlin A."/>
            <person name="Chapman S.B."/>
            <person name="Gearin G."/>
            <person name="Goldberg J."/>
            <person name="Griggs A."/>
            <person name="Gujja S."/>
            <person name="Hansen M."/>
            <person name="Heiman D."/>
            <person name="Howarth C."/>
            <person name="Larimer J."/>
            <person name="Lui A."/>
            <person name="MacDonald P.J.P."/>
            <person name="McCowen C."/>
            <person name="Montmayeur A."/>
            <person name="Murphy C."/>
            <person name="Neiman D."/>
            <person name="Pearson M."/>
            <person name="Priest M."/>
            <person name="Roberts A."/>
            <person name="Saif S."/>
            <person name="Shea T."/>
            <person name="Sisk P."/>
            <person name="Stolte C."/>
            <person name="Sykes S."/>
            <person name="Wortman J."/>
            <person name="Nusbaum C."/>
            <person name="Birren B."/>
        </authorList>
    </citation>
    <scope>NUCLEOTIDE SEQUENCE [LARGE SCALE GENOMIC DNA]</scope>
    <source>
        <strain evidence="3 4">F0438</strain>
    </source>
</reference>
<dbReference type="NCBIfam" id="TIGR00691">
    <property type="entry name" value="spoT_relA"/>
    <property type="match status" value="1"/>
</dbReference>
<dbReference type="CDD" id="cd05399">
    <property type="entry name" value="NT_Rel-Spo_like"/>
    <property type="match status" value="1"/>
</dbReference>
<dbReference type="STRING" id="883158.HMPREF9140_00702"/>
<evidence type="ECO:0000256" key="1">
    <source>
        <dbReference type="RuleBase" id="RU003847"/>
    </source>
</evidence>
<dbReference type="SUPFAM" id="SSF55021">
    <property type="entry name" value="ACT-like"/>
    <property type="match status" value="1"/>
</dbReference>
<dbReference type="PANTHER" id="PTHR21262">
    <property type="entry name" value="GUANOSINE-3',5'-BIS DIPHOSPHATE 3'-PYROPHOSPHOHYDROLASE"/>
    <property type="match status" value="1"/>
</dbReference>
<dbReference type="AlphaFoldDB" id="H1Q1B4"/>
<sequence>MQTGYIFTKPEKELSLLYFNELKIQLSPDDELHLRTLLRRAVAEDRIERNVFGLNPVLLALQTARIAVNEIGLKRDSILAILLYDGVLNGYNSIETVEVEFGEGTAKIIRGLVRVQNLYKKNPVVESENFRNLLLSFAEDMRVILIMIADRVNLMRQIRNTSDTDSQHKVAEEASYLYAPLAHKLGLYQLKSELEDLSLKYLEHDAYYMIKDKLNETKSAREAYISQFIEPVKQRLESAGLRFHIKGRTKSIHSIWQKMKKQRCNFEGIYDLFAIRIIIDSPEEKEKMQCWQAYSIVTDMYQPNPKRLRDWLSVPKSNGYESLHITVLGPEAKWVEVQIRTERMDEVAEHGLAAHWRYKGIKAEDGIDNWLANIRAALEAGDNLEVMDQFKLDLYEKEIYVFTPKGDLLKFPKGATVLDFAYHIHSQVGNLCVGGKINGKNVSFKTELRSGDTVEIVTSTTQRPRREWLSLVKSARAKAKIKLALKESQAREGAYAKEMLERRFKNRKIELDDAALSQLIRKMGFKEASDFYKQIADEKLDLNTLIDEYQKLYDKLHNLNQPKETQGADTFEYENPEEELIKQNDDVLVIDQNLHGVDFTLARCCHPIYGDPIFGFVGIGGGIKIHRNNCPNAPELRRRFGYRIVKARWSGKGASHYSITLRIIGNDDIGIVSNITSIISNDERIVMRSINIDSNDGLFSGNLVVFLEDVSKLNGLIKKLKGVKGVKQVIRV</sequence>
<dbReference type="Pfam" id="PF13291">
    <property type="entry name" value="ACT_4"/>
    <property type="match status" value="1"/>
</dbReference>
<comment type="function">
    <text evidence="1">In eubacteria ppGpp (guanosine 3'-diphosphate 5'-diphosphate) is a mediator of the stringent response that coordinates a variety of cellular activities in response to changes in nutritional abundance.</text>
</comment>
<dbReference type="InterPro" id="IPR045865">
    <property type="entry name" value="ACT-like_dom_sf"/>
</dbReference>
<comment type="similarity">
    <text evidence="1">Belongs to the relA/spoT family.</text>
</comment>
<dbReference type="SUPFAM" id="SSF109604">
    <property type="entry name" value="HD-domain/PDEase-like"/>
    <property type="match status" value="1"/>
</dbReference>
<dbReference type="InterPro" id="IPR012675">
    <property type="entry name" value="Beta-grasp_dom_sf"/>
</dbReference>
<dbReference type="Gene3D" id="3.30.460.10">
    <property type="entry name" value="Beta Polymerase, domain 2"/>
    <property type="match status" value="1"/>
</dbReference>
<dbReference type="SMART" id="SM00954">
    <property type="entry name" value="RelA_SpoT"/>
    <property type="match status" value="1"/>
</dbReference>
<gene>
    <name evidence="3" type="ORF">HMPREF9140_00702</name>
</gene>
<dbReference type="Pfam" id="PF13328">
    <property type="entry name" value="HD_4"/>
    <property type="match status" value="1"/>
</dbReference>
<dbReference type="InterPro" id="IPR033655">
    <property type="entry name" value="TGS_RelA/SpoT"/>
</dbReference>
<proteinExistence type="inferred from homology"/>
<dbReference type="InterPro" id="IPR012676">
    <property type="entry name" value="TGS-like"/>
</dbReference>
<dbReference type="InterPro" id="IPR004095">
    <property type="entry name" value="TGS"/>
</dbReference>
<evidence type="ECO:0000313" key="4">
    <source>
        <dbReference type="Proteomes" id="UP000016023"/>
    </source>
</evidence>
<dbReference type="PANTHER" id="PTHR21262:SF31">
    <property type="entry name" value="GTP PYROPHOSPHOKINASE"/>
    <property type="match status" value="1"/>
</dbReference>
<keyword evidence="4" id="KW-1185">Reference proteome</keyword>
<dbReference type="InterPro" id="IPR004811">
    <property type="entry name" value="RelA/Spo_fam"/>
</dbReference>
<feature type="domain" description="TGS" evidence="2">
    <location>
        <begin position="397"/>
        <end position="458"/>
    </location>
</feature>
<dbReference type="InterPro" id="IPR007685">
    <property type="entry name" value="RelA_SpoT"/>
</dbReference>
<dbReference type="SUPFAM" id="SSF81301">
    <property type="entry name" value="Nucleotidyltransferase"/>
    <property type="match status" value="1"/>
</dbReference>
<organism evidence="3 4">
    <name type="scientific">Prevotella micans F0438</name>
    <dbReference type="NCBI Taxonomy" id="883158"/>
    <lineage>
        <taxon>Bacteria</taxon>
        <taxon>Pseudomonadati</taxon>
        <taxon>Bacteroidota</taxon>
        <taxon>Bacteroidia</taxon>
        <taxon>Bacteroidales</taxon>
        <taxon>Prevotellaceae</taxon>
        <taxon>Prevotella</taxon>
    </lineage>
</organism>
<dbReference type="RefSeq" id="WP_006951780.1">
    <property type="nucleotide sequence ID" value="NZ_JH594521.1"/>
</dbReference>
<protein>
    <recommendedName>
        <fullName evidence="2">TGS domain-containing protein</fullName>
    </recommendedName>
</protein>
<dbReference type="Gene3D" id="3.10.20.30">
    <property type="match status" value="1"/>
</dbReference>
<dbReference type="GO" id="GO:0005886">
    <property type="term" value="C:plasma membrane"/>
    <property type="evidence" value="ECO:0007669"/>
    <property type="project" value="TreeGrafter"/>
</dbReference>
<dbReference type="Proteomes" id="UP000016023">
    <property type="component" value="Unassembled WGS sequence"/>
</dbReference>
<name>H1Q1B4_9BACT</name>
<dbReference type="SUPFAM" id="SSF81271">
    <property type="entry name" value="TGS-like"/>
    <property type="match status" value="1"/>
</dbReference>
<dbReference type="CDD" id="cd01668">
    <property type="entry name" value="TGS_RSH"/>
    <property type="match status" value="1"/>
</dbReference>
<dbReference type="Gene3D" id="1.10.3210.10">
    <property type="entry name" value="Hypothetical protein af1432"/>
    <property type="match status" value="1"/>
</dbReference>
<dbReference type="PROSITE" id="PS51880">
    <property type="entry name" value="TGS"/>
    <property type="match status" value="1"/>
</dbReference>
<dbReference type="EMBL" id="AGWK01000020">
    <property type="protein sequence ID" value="EHO72529.1"/>
    <property type="molecule type" value="Genomic_DNA"/>
</dbReference>
<evidence type="ECO:0000313" key="3">
    <source>
        <dbReference type="EMBL" id="EHO72529.1"/>
    </source>
</evidence>
<dbReference type="InterPro" id="IPR043519">
    <property type="entry name" value="NT_sf"/>
</dbReference>
<accession>H1Q1B4</accession>
<dbReference type="PATRIC" id="fig|883158.3.peg.715"/>
<dbReference type="HOGENOM" id="CLU_012300_3_2_10"/>